<accession>A0ABR7F5K9</accession>
<keyword evidence="1" id="KW-0812">Transmembrane</keyword>
<proteinExistence type="predicted"/>
<dbReference type="InterPro" id="IPR002123">
    <property type="entry name" value="Plipid/glycerol_acylTrfase"/>
</dbReference>
<evidence type="ECO:0000256" key="1">
    <source>
        <dbReference type="SAM" id="Phobius"/>
    </source>
</evidence>
<dbReference type="EMBL" id="JACOOZ010000011">
    <property type="protein sequence ID" value="MBC5668896.1"/>
    <property type="molecule type" value="Genomic_DNA"/>
</dbReference>
<feature type="transmembrane region" description="Helical" evidence="1">
    <location>
        <begin position="177"/>
        <end position="194"/>
    </location>
</feature>
<dbReference type="RefSeq" id="WP_118589611.1">
    <property type="nucleotide sequence ID" value="NZ_JACOOZ010000011.1"/>
</dbReference>
<dbReference type="CDD" id="cd07989">
    <property type="entry name" value="LPLAT_AGPAT-like"/>
    <property type="match status" value="1"/>
</dbReference>
<keyword evidence="4" id="KW-1185">Reference proteome</keyword>
<keyword evidence="3" id="KW-0012">Acyltransferase</keyword>
<gene>
    <name evidence="3" type="ORF">H8S00_13050</name>
</gene>
<dbReference type="Proteomes" id="UP000597877">
    <property type="component" value="Unassembled WGS sequence"/>
</dbReference>
<dbReference type="Pfam" id="PF01553">
    <property type="entry name" value="Acyltransferase"/>
    <property type="match status" value="1"/>
</dbReference>
<organism evidence="3 4">
    <name type="scientific">Eubacterium segne</name>
    <dbReference type="NCBI Taxonomy" id="2763045"/>
    <lineage>
        <taxon>Bacteria</taxon>
        <taxon>Bacillati</taxon>
        <taxon>Bacillota</taxon>
        <taxon>Clostridia</taxon>
        <taxon>Eubacteriales</taxon>
        <taxon>Eubacteriaceae</taxon>
        <taxon>Eubacterium</taxon>
    </lineage>
</organism>
<keyword evidence="3" id="KW-0808">Transferase</keyword>
<feature type="transmembrane region" description="Helical" evidence="1">
    <location>
        <begin position="113"/>
        <end position="132"/>
    </location>
</feature>
<evidence type="ECO:0000313" key="4">
    <source>
        <dbReference type="Proteomes" id="UP000597877"/>
    </source>
</evidence>
<dbReference type="SUPFAM" id="SSF69593">
    <property type="entry name" value="Glycerol-3-phosphate (1)-acyltransferase"/>
    <property type="match status" value="1"/>
</dbReference>
<keyword evidence="1" id="KW-1133">Transmembrane helix</keyword>
<sequence length="262" mass="30314">MKTIYYTDELNDDFAATNGIKTQALPPDYKWIHTGFLWNFFADILYYLIVFPLVKIFNTIVVGLHVKNRGAIRRLKSGCFLYSNHTMHIDPLLSADVSGWGHRTYFMAGNDAFSIKGLYHLVAMLGAMPLGYDMASMKEMLNTVSKRYHQGSCITIYPEAHIWPYYVGIRPFKSASFAYPVLLNAPIVAMVVTYRKRNFPLGLIFKKPAITIYCSDPMYANPTLSRKAAKEDLRNRVYLWMKETAEKYSTYEFIHYEKENEE</sequence>
<keyword evidence="1" id="KW-0472">Membrane</keyword>
<name>A0ABR7F5K9_9FIRM</name>
<evidence type="ECO:0000259" key="2">
    <source>
        <dbReference type="SMART" id="SM00563"/>
    </source>
</evidence>
<feature type="transmembrane region" description="Helical" evidence="1">
    <location>
        <begin position="44"/>
        <end position="66"/>
    </location>
</feature>
<protein>
    <submittedName>
        <fullName evidence="3">1-acyl-sn-glycerol-3-phosphate acyltransferase</fullName>
    </submittedName>
</protein>
<dbReference type="GO" id="GO:0016746">
    <property type="term" value="F:acyltransferase activity"/>
    <property type="evidence" value="ECO:0007669"/>
    <property type="project" value="UniProtKB-KW"/>
</dbReference>
<reference evidence="3 4" key="1">
    <citation type="submission" date="2020-08" db="EMBL/GenBank/DDBJ databases">
        <title>Genome public.</title>
        <authorList>
            <person name="Liu C."/>
            <person name="Sun Q."/>
        </authorList>
    </citation>
    <scope>NUCLEOTIDE SEQUENCE [LARGE SCALE GENOMIC DNA]</scope>
    <source>
        <strain evidence="3 4">BX4</strain>
    </source>
</reference>
<evidence type="ECO:0000313" key="3">
    <source>
        <dbReference type="EMBL" id="MBC5668896.1"/>
    </source>
</evidence>
<feature type="domain" description="Phospholipid/glycerol acyltransferase" evidence="2">
    <location>
        <begin position="79"/>
        <end position="195"/>
    </location>
</feature>
<dbReference type="SMART" id="SM00563">
    <property type="entry name" value="PlsC"/>
    <property type="match status" value="1"/>
</dbReference>
<comment type="caution">
    <text evidence="3">The sequence shown here is derived from an EMBL/GenBank/DDBJ whole genome shotgun (WGS) entry which is preliminary data.</text>
</comment>